<dbReference type="InterPro" id="IPR000073">
    <property type="entry name" value="AB_hydrolase_1"/>
</dbReference>
<dbReference type="Pfam" id="PF00561">
    <property type="entry name" value="Abhydrolase_1"/>
    <property type="match status" value="1"/>
</dbReference>
<evidence type="ECO:0000259" key="2">
    <source>
        <dbReference type="Pfam" id="PF00561"/>
    </source>
</evidence>
<feature type="domain" description="AB hydrolase-1" evidence="2">
    <location>
        <begin position="8"/>
        <end position="110"/>
    </location>
</feature>
<dbReference type="SUPFAM" id="SSF53474">
    <property type="entry name" value="alpha/beta-Hydrolases"/>
    <property type="match status" value="1"/>
</dbReference>
<name>A0ABV4WZZ3_9CYAN</name>
<evidence type="ECO:0000256" key="1">
    <source>
        <dbReference type="SAM" id="MobiDB-lite"/>
    </source>
</evidence>
<accession>A0ABV4WZZ3</accession>
<protein>
    <submittedName>
        <fullName evidence="3">Esterase/lipase family protein</fullName>
    </submittedName>
</protein>
<dbReference type="EMBL" id="JBHFNQ010000038">
    <property type="protein sequence ID" value="MFB2876090.1"/>
    <property type="molecule type" value="Genomic_DNA"/>
</dbReference>
<dbReference type="InterPro" id="IPR029058">
    <property type="entry name" value="AB_hydrolase_fold"/>
</dbReference>
<keyword evidence="4" id="KW-1185">Reference proteome</keyword>
<dbReference type="PANTHER" id="PTHR37946:SF1">
    <property type="entry name" value="SLL1969 PROTEIN"/>
    <property type="match status" value="1"/>
</dbReference>
<dbReference type="PANTHER" id="PTHR37946">
    <property type="entry name" value="SLL1969 PROTEIN"/>
    <property type="match status" value="1"/>
</dbReference>
<evidence type="ECO:0000313" key="3">
    <source>
        <dbReference type="EMBL" id="MFB2876090.1"/>
    </source>
</evidence>
<feature type="region of interest" description="Disordered" evidence="1">
    <location>
        <begin position="202"/>
        <end position="221"/>
    </location>
</feature>
<sequence>MNITTKPNPVLLVHGINDTATVFCKMSPQLARKGWLVHDIDLTPNNCSRPLDYLAKQIANYVEKTFPPEQPIDIVGFSMGGIVSRYYIQRLGGIDRVGRFITISSPHHGTVLAYLLDRPGSIQMRPDSPFLADLNRDFAMLDRINFTSIWTPFDLMIVPPTSSQLLVGRDVQVPVALHAWMITDPKAIAAVVEALSEDIRQHHPLGQTPPPQKLPSIDSNI</sequence>
<dbReference type="Gene3D" id="3.40.50.1820">
    <property type="entry name" value="alpha/beta hydrolase"/>
    <property type="match status" value="1"/>
</dbReference>
<reference evidence="3 4" key="1">
    <citation type="submission" date="2024-09" db="EMBL/GenBank/DDBJ databases">
        <title>Floridaenema gen nov. (Aerosakkonemataceae, Aerosakkonematales ord. nov., Cyanobacteria) from benthic tropical and subtropical fresh waters, with the description of four new species.</title>
        <authorList>
            <person name="Moretto J.A."/>
            <person name="Berthold D.E."/>
            <person name="Lefler F.W."/>
            <person name="Huang I.-S."/>
            <person name="Laughinghouse H. IV."/>
        </authorList>
    </citation>
    <scope>NUCLEOTIDE SEQUENCE [LARGE SCALE GENOMIC DNA]</scope>
    <source>
        <strain evidence="3 4">BLCC-F46</strain>
    </source>
</reference>
<comment type="caution">
    <text evidence="3">The sequence shown here is derived from an EMBL/GenBank/DDBJ whole genome shotgun (WGS) entry which is preliminary data.</text>
</comment>
<dbReference type="Proteomes" id="UP001576774">
    <property type="component" value="Unassembled WGS sequence"/>
</dbReference>
<evidence type="ECO:0000313" key="4">
    <source>
        <dbReference type="Proteomes" id="UP001576774"/>
    </source>
</evidence>
<dbReference type="RefSeq" id="WP_413269232.1">
    <property type="nucleotide sequence ID" value="NZ_JBHFNQ010000038.1"/>
</dbReference>
<proteinExistence type="predicted"/>
<organism evidence="3 4">
    <name type="scientific">Floridaenema aerugineum BLCC-F46</name>
    <dbReference type="NCBI Taxonomy" id="3153654"/>
    <lineage>
        <taxon>Bacteria</taxon>
        <taxon>Bacillati</taxon>
        <taxon>Cyanobacteriota</taxon>
        <taxon>Cyanophyceae</taxon>
        <taxon>Oscillatoriophycideae</taxon>
        <taxon>Aerosakkonematales</taxon>
        <taxon>Aerosakkonemataceae</taxon>
        <taxon>Floridanema</taxon>
        <taxon>Floridanema aerugineum</taxon>
    </lineage>
</organism>
<gene>
    <name evidence="3" type="ORF">ACE1CC_04280</name>
</gene>